<accession>A0A0B7BAP3</accession>
<reference evidence="4" key="1">
    <citation type="submission" date="2014-12" db="EMBL/GenBank/DDBJ databases">
        <title>Insight into the proteome of Arion vulgaris.</title>
        <authorList>
            <person name="Aradska J."/>
            <person name="Bulat T."/>
            <person name="Smidak R."/>
            <person name="Sarate P."/>
            <person name="Gangsoo J."/>
            <person name="Sialana F."/>
            <person name="Bilban M."/>
            <person name="Lubec G."/>
        </authorList>
    </citation>
    <scope>NUCLEOTIDE SEQUENCE</scope>
    <source>
        <tissue evidence="4">Skin</tissue>
    </source>
</reference>
<dbReference type="EMBL" id="HACG01043220">
    <property type="protein sequence ID" value="CEK90085.1"/>
    <property type="molecule type" value="Transcribed_RNA"/>
</dbReference>
<evidence type="ECO:0000313" key="2">
    <source>
        <dbReference type="EMBL" id="CEK90085.1"/>
    </source>
</evidence>
<keyword evidence="1" id="KW-0732">Signal</keyword>
<name>A0A0B7BAP3_9EUPU</name>
<evidence type="ECO:0000313" key="3">
    <source>
        <dbReference type="EMBL" id="CEK90087.1"/>
    </source>
</evidence>
<evidence type="ECO:0000256" key="1">
    <source>
        <dbReference type="SAM" id="SignalP"/>
    </source>
</evidence>
<gene>
    <name evidence="4" type="primary">ORF174639</name>
    <name evidence="2" type="synonym">ORF174629</name>
    <name evidence="3" type="synonym">ORF174635</name>
</gene>
<dbReference type="EMBL" id="HACG01043222">
    <property type="protein sequence ID" value="CEK90087.1"/>
    <property type="molecule type" value="Transcribed_RNA"/>
</dbReference>
<feature type="chain" id="PRO_5007391758" description="DUF19 domain-containing protein" evidence="1">
    <location>
        <begin position="20"/>
        <end position="217"/>
    </location>
</feature>
<proteinExistence type="predicted"/>
<protein>
    <recommendedName>
        <fullName evidence="5">DUF19 domain-containing protein</fullName>
    </recommendedName>
</protein>
<evidence type="ECO:0000313" key="4">
    <source>
        <dbReference type="EMBL" id="CEK90088.1"/>
    </source>
</evidence>
<sequence length="217" mass="23783">MDTSAIIVMVLAIVVGTECRSPPEHPPPVRTPRQCAIAVYQCTSALLENPFISGQTTDYRTLIINIDQICEDYQQAATCIRSNSNTCDYEELQYQVNVGLSVGDFLCSEHGKSLLRAYQESPCYDNPAAIYELALIMETCTTQVLSQAQNAGVNCEQFEAIGQCITNVVGQSCGATTGDLVRGIFNRILPIISRQHCSNSATNDALKRAFNLFKKSL</sequence>
<dbReference type="AlphaFoldDB" id="A0A0B7BAP3"/>
<evidence type="ECO:0008006" key="5">
    <source>
        <dbReference type="Google" id="ProtNLM"/>
    </source>
</evidence>
<dbReference type="EMBL" id="HACG01043223">
    <property type="protein sequence ID" value="CEK90088.1"/>
    <property type="molecule type" value="Transcribed_RNA"/>
</dbReference>
<feature type="signal peptide" evidence="1">
    <location>
        <begin position="1"/>
        <end position="19"/>
    </location>
</feature>
<organism evidence="4">
    <name type="scientific">Arion vulgaris</name>
    <dbReference type="NCBI Taxonomy" id="1028688"/>
    <lineage>
        <taxon>Eukaryota</taxon>
        <taxon>Metazoa</taxon>
        <taxon>Spiralia</taxon>
        <taxon>Lophotrochozoa</taxon>
        <taxon>Mollusca</taxon>
        <taxon>Gastropoda</taxon>
        <taxon>Heterobranchia</taxon>
        <taxon>Euthyneura</taxon>
        <taxon>Panpulmonata</taxon>
        <taxon>Eupulmonata</taxon>
        <taxon>Stylommatophora</taxon>
        <taxon>Helicina</taxon>
        <taxon>Arionoidea</taxon>
        <taxon>Arionidae</taxon>
        <taxon>Arion</taxon>
    </lineage>
</organism>